<name>A0ABQ8WG15_PENCH</name>
<dbReference type="Proteomes" id="UP001220256">
    <property type="component" value="Unassembled WGS sequence"/>
</dbReference>
<proteinExistence type="predicted"/>
<protein>
    <submittedName>
        <fullName evidence="1">Uncharacterized protein</fullName>
    </submittedName>
</protein>
<accession>A0ABQ8WG15</accession>
<evidence type="ECO:0000313" key="2">
    <source>
        <dbReference type="Proteomes" id="UP001220256"/>
    </source>
</evidence>
<comment type="caution">
    <text evidence="1">The sequence shown here is derived from an EMBL/GenBank/DDBJ whole genome shotgun (WGS) entry which is preliminary data.</text>
</comment>
<sequence length="181" mass="20546">MSFRKRQYGDTTHTAQTKLLTRPVDLPVDIAYISGTLTVAWQGMVHCRLPTLKDFARYERPKLKHQFTNINLLFLASTNSQSPMDHEGINSPYVVGNEIKLQLKTPYGGQTTDARIIKVFEPFTLSSTTVERLASSSLDSPSTSCPSRYLVRELEGVLKARTLWTVSRELRRTKKQRQGSQ</sequence>
<organism evidence="1 2">
    <name type="scientific">Penicillium chrysogenum</name>
    <name type="common">Penicillium notatum</name>
    <dbReference type="NCBI Taxonomy" id="5076"/>
    <lineage>
        <taxon>Eukaryota</taxon>
        <taxon>Fungi</taxon>
        <taxon>Dikarya</taxon>
        <taxon>Ascomycota</taxon>
        <taxon>Pezizomycotina</taxon>
        <taxon>Eurotiomycetes</taxon>
        <taxon>Eurotiomycetidae</taxon>
        <taxon>Eurotiales</taxon>
        <taxon>Aspergillaceae</taxon>
        <taxon>Penicillium</taxon>
        <taxon>Penicillium chrysogenum species complex</taxon>
    </lineage>
</organism>
<evidence type="ECO:0000313" key="1">
    <source>
        <dbReference type="EMBL" id="KAJ5268681.1"/>
    </source>
</evidence>
<keyword evidence="2" id="KW-1185">Reference proteome</keyword>
<reference evidence="1 2" key="1">
    <citation type="journal article" date="2023" name="IMA Fungus">
        <title>Comparative genomic study of the Penicillium genus elucidates a diverse pangenome and 15 lateral gene transfer events.</title>
        <authorList>
            <person name="Petersen C."/>
            <person name="Sorensen T."/>
            <person name="Nielsen M.R."/>
            <person name="Sondergaard T.E."/>
            <person name="Sorensen J.L."/>
            <person name="Fitzpatrick D.A."/>
            <person name="Frisvad J.C."/>
            <person name="Nielsen K.L."/>
        </authorList>
    </citation>
    <scope>NUCLEOTIDE SEQUENCE [LARGE SCALE GENOMIC DNA]</scope>
    <source>
        <strain evidence="1 2">IBT 3361</strain>
    </source>
</reference>
<gene>
    <name evidence="1" type="ORF">N7505_004439</name>
</gene>
<dbReference type="EMBL" id="JAPVEB010000003">
    <property type="protein sequence ID" value="KAJ5268681.1"/>
    <property type="molecule type" value="Genomic_DNA"/>
</dbReference>